<evidence type="ECO:0000313" key="2">
    <source>
        <dbReference type="Proteomes" id="UP000318733"/>
    </source>
</evidence>
<dbReference type="OrthoDB" id="9850991at2"/>
<dbReference type="RefSeq" id="WP_144249005.1">
    <property type="nucleotide sequence ID" value="NZ_VLPK01000002.1"/>
</dbReference>
<keyword evidence="2" id="KW-1185">Reference proteome</keyword>
<reference evidence="1 2" key="1">
    <citation type="submission" date="2019-07" db="EMBL/GenBank/DDBJ databases">
        <authorList>
            <person name="Huq M.A."/>
        </authorList>
    </citation>
    <scope>NUCLEOTIDE SEQUENCE [LARGE SCALE GENOMIC DNA]</scope>
    <source>
        <strain evidence="1 2">MAH-19</strain>
    </source>
</reference>
<sequence length="163" mass="18860">MTDLQRFNLYWLCQAMTVPTHSAAHYYYDSRTKKFFSEQGSGLLDMINLLLLEPQKTDLETRLAHIDSEASEIVEFPRLNQKDKVSVQLLFLSNFPGIMQEENLRLAAEKQPDAPGFVLDDLEAMNPAFAPMLPYWEDFKLQTIQYYLEQFTGIIGITLKMVN</sequence>
<name>A0A556MM12_9SPHI</name>
<gene>
    <name evidence="1" type="ORF">FO440_14630</name>
</gene>
<organism evidence="1 2">
    <name type="scientific">Mucilaginibacter corticis</name>
    <dbReference type="NCBI Taxonomy" id="2597670"/>
    <lineage>
        <taxon>Bacteria</taxon>
        <taxon>Pseudomonadati</taxon>
        <taxon>Bacteroidota</taxon>
        <taxon>Sphingobacteriia</taxon>
        <taxon>Sphingobacteriales</taxon>
        <taxon>Sphingobacteriaceae</taxon>
        <taxon>Mucilaginibacter</taxon>
    </lineage>
</organism>
<dbReference type="Proteomes" id="UP000318733">
    <property type="component" value="Unassembled WGS sequence"/>
</dbReference>
<protein>
    <submittedName>
        <fullName evidence="1">Uncharacterized protein</fullName>
    </submittedName>
</protein>
<proteinExistence type="predicted"/>
<dbReference type="EMBL" id="VLPK01000002">
    <property type="protein sequence ID" value="TSJ40967.1"/>
    <property type="molecule type" value="Genomic_DNA"/>
</dbReference>
<comment type="caution">
    <text evidence="1">The sequence shown here is derived from an EMBL/GenBank/DDBJ whole genome shotgun (WGS) entry which is preliminary data.</text>
</comment>
<accession>A0A556MM12</accession>
<dbReference type="AlphaFoldDB" id="A0A556MM12"/>
<evidence type="ECO:0000313" key="1">
    <source>
        <dbReference type="EMBL" id="TSJ40967.1"/>
    </source>
</evidence>